<dbReference type="PROSITE" id="PS51128">
    <property type="entry name" value="ZF_DKSA_2"/>
    <property type="match status" value="1"/>
</dbReference>
<keyword evidence="2" id="KW-0863">Zinc-finger</keyword>
<evidence type="ECO:0000256" key="1">
    <source>
        <dbReference type="ARBA" id="ARBA00022723"/>
    </source>
</evidence>
<organism evidence="7 8">
    <name type="scientific">Phytoactinopolyspora alkaliphila</name>
    <dbReference type="NCBI Taxonomy" id="1783498"/>
    <lineage>
        <taxon>Bacteria</taxon>
        <taxon>Bacillati</taxon>
        <taxon>Actinomycetota</taxon>
        <taxon>Actinomycetes</taxon>
        <taxon>Jiangellales</taxon>
        <taxon>Jiangellaceae</taxon>
        <taxon>Phytoactinopolyspora</taxon>
    </lineage>
</organism>
<dbReference type="PANTHER" id="PTHR33823:SF2">
    <property type="entry name" value="RNA POLYMERASE-BINDING TRANSCRIPTION FACTOR DKSA"/>
    <property type="match status" value="1"/>
</dbReference>
<evidence type="ECO:0000259" key="6">
    <source>
        <dbReference type="Pfam" id="PF01258"/>
    </source>
</evidence>
<feature type="zinc finger region" description="dksA C4-type" evidence="4">
    <location>
        <begin position="122"/>
        <end position="146"/>
    </location>
</feature>
<dbReference type="PROSITE" id="PS01102">
    <property type="entry name" value="ZF_DKSA_1"/>
    <property type="match status" value="1"/>
</dbReference>
<accession>A0A6N9YFU2</accession>
<evidence type="ECO:0000313" key="8">
    <source>
        <dbReference type="Proteomes" id="UP000469185"/>
    </source>
</evidence>
<feature type="coiled-coil region" evidence="5">
    <location>
        <begin position="37"/>
        <end position="71"/>
    </location>
</feature>
<dbReference type="SUPFAM" id="SSF57716">
    <property type="entry name" value="Glucocorticoid receptor-like (DNA-binding domain)"/>
    <property type="match status" value="1"/>
</dbReference>
<proteinExistence type="predicted"/>
<name>A0A6N9YFU2_9ACTN</name>
<evidence type="ECO:0000256" key="2">
    <source>
        <dbReference type="ARBA" id="ARBA00022771"/>
    </source>
</evidence>
<keyword evidence="3" id="KW-0862">Zinc</keyword>
<dbReference type="InterPro" id="IPR000962">
    <property type="entry name" value="Znf_DskA_TraR"/>
</dbReference>
<dbReference type="InterPro" id="IPR037187">
    <property type="entry name" value="DnaK_N"/>
</dbReference>
<dbReference type="GO" id="GO:0008270">
    <property type="term" value="F:zinc ion binding"/>
    <property type="evidence" value="ECO:0007669"/>
    <property type="project" value="UniProtKB-KW"/>
</dbReference>
<evidence type="ECO:0000256" key="4">
    <source>
        <dbReference type="PROSITE-ProRule" id="PRU00510"/>
    </source>
</evidence>
<reference evidence="7 8" key="1">
    <citation type="submission" date="2020-02" db="EMBL/GenBank/DDBJ databases">
        <authorList>
            <person name="Li X.-J."/>
            <person name="Feng X.-M."/>
        </authorList>
    </citation>
    <scope>NUCLEOTIDE SEQUENCE [LARGE SCALE GENOMIC DNA]</scope>
    <source>
        <strain evidence="7 8">CGMCC 4.7225</strain>
    </source>
</reference>
<dbReference type="RefSeq" id="WP_163815098.1">
    <property type="nucleotide sequence ID" value="NZ_JAAGOB010000001.1"/>
</dbReference>
<keyword evidence="5" id="KW-0175">Coiled coil</keyword>
<keyword evidence="1" id="KW-0479">Metal-binding</keyword>
<evidence type="ECO:0000256" key="5">
    <source>
        <dbReference type="SAM" id="Coils"/>
    </source>
</evidence>
<dbReference type="InterPro" id="IPR020458">
    <property type="entry name" value="Znf_DskA_TraR_CS"/>
</dbReference>
<evidence type="ECO:0000313" key="7">
    <source>
        <dbReference type="EMBL" id="NED93832.1"/>
    </source>
</evidence>
<dbReference type="Gene3D" id="1.20.120.910">
    <property type="entry name" value="DksA, coiled-coil domain"/>
    <property type="match status" value="1"/>
</dbReference>
<feature type="domain" description="Zinc finger DksA/TraR C4-type" evidence="6">
    <location>
        <begin position="117"/>
        <end position="152"/>
    </location>
</feature>
<keyword evidence="8" id="KW-1185">Reference proteome</keyword>
<protein>
    <submittedName>
        <fullName evidence="7">TraR/DksA family transcriptional regulator</fullName>
    </submittedName>
</protein>
<dbReference type="SUPFAM" id="SSF109635">
    <property type="entry name" value="DnaK suppressor protein DksA, alpha-hairpin domain"/>
    <property type="match status" value="1"/>
</dbReference>
<dbReference type="Proteomes" id="UP000469185">
    <property type="component" value="Unassembled WGS sequence"/>
</dbReference>
<gene>
    <name evidence="7" type="ORF">G1H11_00700</name>
</gene>
<dbReference type="AlphaFoldDB" id="A0A6N9YFU2"/>
<sequence>MAERTDGAKTTARTDTAAVQEQAAALVVRADEEPWSGEELDEVRETLLADAQRLREEIADAEVEIAELLRRSTADGSEDQVDTGSKAFEREHEMSLAASHREILNQTGRALERIEDGTYGVCESCGNPIGKARLLAFPRATLCVTCKQRQERR</sequence>
<dbReference type="Pfam" id="PF01258">
    <property type="entry name" value="zf-dskA_traR"/>
    <property type="match status" value="1"/>
</dbReference>
<evidence type="ECO:0000256" key="3">
    <source>
        <dbReference type="ARBA" id="ARBA00022833"/>
    </source>
</evidence>
<comment type="caution">
    <text evidence="7">The sequence shown here is derived from an EMBL/GenBank/DDBJ whole genome shotgun (WGS) entry which is preliminary data.</text>
</comment>
<dbReference type="EMBL" id="JAAGOB010000001">
    <property type="protein sequence ID" value="NED93832.1"/>
    <property type="molecule type" value="Genomic_DNA"/>
</dbReference>
<dbReference type="PANTHER" id="PTHR33823">
    <property type="entry name" value="RNA POLYMERASE-BINDING TRANSCRIPTION FACTOR DKSA-RELATED"/>
    <property type="match status" value="1"/>
</dbReference>